<dbReference type="Gene3D" id="1.10.287.130">
    <property type="match status" value="1"/>
</dbReference>
<dbReference type="SMART" id="SM00387">
    <property type="entry name" value="HATPase_c"/>
    <property type="match status" value="1"/>
</dbReference>
<evidence type="ECO:0000313" key="16">
    <source>
        <dbReference type="Proteomes" id="UP000613840"/>
    </source>
</evidence>
<reference evidence="15" key="1">
    <citation type="journal article" date="2014" name="Int. J. Syst. Evol. Microbiol.">
        <title>Complete genome sequence of Corynebacterium casei LMG S-19264T (=DSM 44701T), isolated from a smear-ripened cheese.</title>
        <authorList>
            <consortium name="US DOE Joint Genome Institute (JGI-PGF)"/>
            <person name="Walter F."/>
            <person name="Albersmeier A."/>
            <person name="Kalinowski J."/>
            <person name="Ruckert C."/>
        </authorList>
    </citation>
    <scope>NUCLEOTIDE SEQUENCE</scope>
    <source>
        <strain evidence="15">CGMCC 4.7306</strain>
    </source>
</reference>
<dbReference type="Proteomes" id="UP000613840">
    <property type="component" value="Unassembled WGS sequence"/>
</dbReference>
<dbReference type="FunFam" id="1.10.287.130:FF:000001">
    <property type="entry name" value="Two-component sensor histidine kinase"/>
    <property type="match status" value="1"/>
</dbReference>
<dbReference type="Gene3D" id="3.30.565.10">
    <property type="entry name" value="Histidine kinase-like ATPase, C-terminal domain"/>
    <property type="match status" value="1"/>
</dbReference>
<dbReference type="SMART" id="SM00388">
    <property type="entry name" value="HisKA"/>
    <property type="match status" value="1"/>
</dbReference>
<evidence type="ECO:0000256" key="9">
    <source>
        <dbReference type="ARBA" id="ARBA00023012"/>
    </source>
</evidence>
<gene>
    <name evidence="15" type="ORF">GCM10011575_24200</name>
</gene>
<keyword evidence="7 15" id="KW-0418">Kinase</keyword>
<dbReference type="PANTHER" id="PTHR45436">
    <property type="entry name" value="SENSOR HISTIDINE KINASE YKOH"/>
    <property type="match status" value="1"/>
</dbReference>
<feature type="region of interest" description="Disordered" evidence="11">
    <location>
        <begin position="1"/>
        <end position="20"/>
    </location>
</feature>
<evidence type="ECO:0000256" key="2">
    <source>
        <dbReference type="ARBA" id="ARBA00004236"/>
    </source>
</evidence>
<feature type="domain" description="HAMP" evidence="14">
    <location>
        <begin position="214"/>
        <end position="276"/>
    </location>
</feature>
<keyword evidence="8 12" id="KW-1133">Transmembrane helix</keyword>
<dbReference type="PROSITE" id="PS50885">
    <property type="entry name" value="HAMP"/>
    <property type="match status" value="1"/>
</dbReference>
<dbReference type="InterPro" id="IPR005467">
    <property type="entry name" value="His_kinase_dom"/>
</dbReference>
<name>A0A917SAI2_9ACTN</name>
<dbReference type="InterPro" id="IPR003661">
    <property type="entry name" value="HisK_dim/P_dom"/>
</dbReference>
<dbReference type="InterPro" id="IPR003660">
    <property type="entry name" value="HAMP_dom"/>
</dbReference>
<comment type="caution">
    <text evidence="15">The sequence shown here is derived from an EMBL/GenBank/DDBJ whole genome shotgun (WGS) entry which is preliminary data.</text>
</comment>
<dbReference type="SUPFAM" id="SSF55874">
    <property type="entry name" value="ATPase domain of HSP90 chaperone/DNA topoisomerase II/histidine kinase"/>
    <property type="match status" value="1"/>
</dbReference>
<keyword evidence="4" id="KW-0597">Phosphoprotein</keyword>
<accession>A0A917SAI2</accession>
<dbReference type="Pfam" id="PF02518">
    <property type="entry name" value="HATPase_c"/>
    <property type="match status" value="1"/>
</dbReference>
<evidence type="ECO:0000259" key="13">
    <source>
        <dbReference type="PROSITE" id="PS50109"/>
    </source>
</evidence>
<dbReference type="CDD" id="cd00082">
    <property type="entry name" value="HisKA"/>
    <property type="match status" value="1"/>
</dbReference>
<dbReference type="Pfam" id="PF00672">
    <property type="entry name" value="HAMP"/>
    <property type="match status" value="1"/>
</dbReference>
<dbReference type="SMART" id="SM00304">
    <property type="entry name" value="HAMP"/>
    <property type="match status" value="1"/>
</dbReference>
<evidence type="ECO:0000256" key="7">
    <source>
        <dbReference type="ARBA" id="ARBA00022777"/>
    </source>
</evidence>
<keyword evidence="9" id="KW-0902">Two-component regulatory system</keyword>
<sequence>MTDVVPGPERTAEGQPVEWNAPGTFARGTLGRQLLARVLVIVAAIAVLLSVTSTVAANYVLVNNVDRQLTSVVGRLQAGPHAPSADDLLQPGQPFGTLYAVVLDGDQSNPSSGLLTSTGSTRARQLTLSDPVISRLGEVPVDESPHTVRLPGLGRYRVIANRVQIVNTGQTGTLMVGVPLTDADRVLTWTIGVAGIVTVLALVGAGMAVQAVVRRSLRPLNRVATTAQQVSQLQLDRGEVALALRVSAADADPVSEVGRVGQAFNHMLDNVAGALVVRQTSETKLKQFIADASHELRNPLASIRGYAELTRRERDQVPANTAYALGRVEAEAERMSSLVEDLLLLARLDSGPAIDLAPVDVTELLVNAVSDARAAGPDHHWTLDLGPLGQGPFDLSPAGVGQSPATVLGDRNRLHQAVVNLLANARTHTPPGTSVTAGLRIQDGHVVIAISDNGPGIPADIQERVFERFTRGDDSRARSGDRTGGSTGLGLAIVAAVVEAHQGTVDVRSIPGDTRFELRLPLAAAATPT</sequence>
<comment type="subcellular location">
    <subcellularLocation>
        <location evidence="2">Cell membrane</location>
    </subcellularLocation>
</comment>
<evidence type="ECO:0000256" key="3">
    <source>
        <dbReference type="ARBA" id="ARBA00012438"/>
    </source>
</evidence>
<proteinExistence type="predicted"/>
<dbReference type="InterPro" id="IPR050428">
    <property type="entry name" value="TCS_sensor_his_kinase"/>
</dbReference>
<evidence type="ECO:0000256" key="11">
    <source>
        <dbReference type="SAM" id="MobiDB-lite"/>
    </source>
</evidence>
<dbReference type="GO" id="GO:0000155">
    <property type="term" value="F:phosphorelay sensor kinase activity"/>
    <property type="evidence" value="ECO:0007669"/>
    <property type="project" value="InterPro"/>
</dbReference>
<dbReference type="AlphaFoldDB" id="A0A917SAI2"/>
<feature type="domain" description="Histidine kinase" evidence="13">
    <location>
        <begin position="291"/>
        <end position="524"/>
    </location>
</feature>
<evidence type="ECO:0000256" key="6">
    <source>
        <dbReference type="ARBA" id="ARBA00022692"/>
    </source>
</evidence>
<dbReference type="RefSeq" id="WP_229670007.1">
    <property type="nucleotide sequence ID" value="NZ_BMMZ01000005.1"/>
</dbReference>
<dbReference type="Pfam" id="PF00512">
    <property type="entry name" value="HisKA"/>
    <property type="match status" value="1"/>
</dbReference>
<evidence type="ECO:0000256" key="4">
    <source>
        <dbReference type="ARBA" id="ARBA00022553"/>
    </source>
</evidence>
<evidence type="ECO:0000313" key="15">
    <source>
        <dbReference type="EMBL" id="GGL64980.1"/>
    </source>
</evidence>
<organism evidence="15 16">
    <name type="scientific">Microlunatus endophyticus</name>
    <dbReference type="NCBI Taxonomy" id="1716077"/>
    <lineage>
        <taxon>Bacteria</taxon>
        <taxon>Bacillati</taxon>
        <taxon>Actinomycetota</taxon>
        <taxon>Actinomycetes</taxon>
        <taxon>Propionibacteriales</taxon>
        <taxon>Propionibacteriaceae</taxon>
        <taxon>Microlunatus</taxon>
    </lineage>
</organism>
<keyword evidence="16" id="KW-1185">Reference proteome</keyword>
<dbReference type="InterPro" id="IPR004358">
    <property type="entry name" value="Sig_transdc_His_kin-like_C"/>
</dbReference>
<dbReference type="SUPFAM" id="SSF47384">
    <property type="entry name" value="Homodimeric domain of signal transducing histidine kinase"/>
    <property type="match status" value="1"/>
</dbReference>
<dbReference type="EC" id="2.7.13.3" evidence="3"/>
<keyword evidence="6 12" id="KW-0812">Transmembrane</keyword>
<feature type="transmembrane region" description="Helical" evidence="12">
    <location>
        <begin position="186"/>
        <end position="213"/>
    </location>
</feature>
<dbReference type="PRINTS" id="PR00344">
    <property type="entry name" value="BCTRLSENSOR"/>
</dbReference>
<evidence type="ECO:0000259" key="14">
    <source>
        <dbReference type="PROSITE" id="PS50885"/>
    </source>
</evidence>
<feature type="transmembrane region" description="Helical" evidence="12">
    <location>
        <begin position="34"/>
        <end position="61"/>
    </location>
</feature>
<dbReference type="InterPro" id="IPR003594">
    <property type="entry name" value="HATPase_dom"/>
</dbReference>
<comment type="catalytic activity">
    <reaction evidence="1">
        <text>ATP + protein L-histidine = ADP + protein N-phospho-L-histidine.</text>
        <dbReference type="EC" id="2.7.13.3"/>
    </reaction>
</comment>
<evidence type="ECO:0000256" key="5">
    <source>
        <dbReference type="ARBA" id="ARBA00022679"/>
    </source>
</evidence>
<dbReference type="PROSITE" id="PS50109">
    <property type="entry name" value="HIS_KIN"/>
    <property type="match status" value="1"/>
</dbReference>
<keyword evidence="10 12" id="KW-0472">Membrane</keyword>
<reference evidence="15" key="2">
    <citation type="submission" date="2020-09" db="EMBL/GenBank/DDBJ databases">
        <authorList>
            <person name="Sun Q."/>
            <person name="Zhou Y."/>
        </authorList>
    </citation>
    <scope>NUCLEOTIDE SEQUENCE</scope>
    <source>
        <strain evidence="15">CGMCC 4.7306</strain>
    </source>
</reference>
<evidence type="ECO:0000256" key="1">
    <source>
        <dbReference type="ARBA" id="ARBA00000085"/>
    </source>
</evidence>
<dbReference type="GO" id="GO:0005886">
    <property type="term" value="C:plasma membrane"/>
    <property type="evidence" value="ECO:0007669"/>
    <property type="project" value="UniProtKB-SubCell"/>
</dbReference>
<dbReference type="InterPro" id="IPR036097">
    <property type="entry name" value="HisK_dim/P_sf"/>
</dbReference>
<dbReference type="CDD" id="cd00075">
    <property type="entry name" value="HATPase"/>
    <property type="match status" value="1"/>
</dbReference>
<dbReference type="CDD" id="cd06225">
    <property type="entry name" value="HAMP"/>
    <property type="match status" value="1"/>
</dbReference>
<dbReference type="InterPro" id="IPR036890">
    <property type="entry name" value="HATPase_C_sf"/>
</dbReference>
<protein>
    <recommendedName>
        <fullName evidence="3">histidine kinase</fullName>
        <ecNumber evidence="3">2.7.13.3</ecNumber>
    </recommendedName>
</protein>
<evidence type="ECO:0000256" key="8">
    <source>
        <dbReference type="ARBA" id="ARBA00022989"/>
    </source>
</evidence>
<evidence type="ECO:0000256" key="12">
    <source>
        <dbReference type="SAM" id="Phobius"/>
    </source>
</evidence>
<evidence type="ECO:0000256" key="10">
    <source>
        <dbReference type="ARBA" id="ARBA00023136"/>
    </source>
</evidence>
<dbReference type="PANTHER" id="PTHR45436:SF5">
    <property type="entry name" value="SENSOR HISTIDINE KINASE TRCS"/>
    <property type="match status" value="1"/>
</dbReference>
<dbReference type="Gene3D" id="6.10.340.10">
    <property type="match status" value="1"/>
</dbReference>
<keyword evidence="5" id="KW-0808">Transferase</keyword>
<dbReference type="EMBL" id="BMMZ01000005">
    <property type="protein sequence ID" value="GGL64980.1"/>
    <property type="molecule type" value="Genomic_DNA"/>
</dbReference>